<gene>
    <name evidence="2" type="ORF">TNCV_1570021</name>
</gene>
<protein>
    <recommendedName>
        <fullName evidence="4">Transposase</fullName>
    </recommendedName>
</protein>
<reference evidence="2" key="1">
    <citation type="submission" date="2020-08" db="EMBL/GenBank/DDBJ databases">
        <title>Multicomponent nature underlies the extraordinary mechanical properties of spider dragline silk.</title>
        <authorList>
            <person name="Kono N."/>
            <person name="Nakamura H."/>
            <person name="Mori M."/>
            <person name="Yoshida Y."/>
            <person name="Ohtoshi R."/>
            <person name="Malay A.D."/>
            <person name="Moran D.A.P."/>
            <person name="Tomita M."/>
            <person name="Numata K."/>
            <person name="Arakawa K."/>
        </authorList>
    </citation>
    <scope>NUCLEOTIDE SEQUENCE</scope>
</reference>
<keyword evidence="1" id="KW-1133">Transmembrane helix</keyword>
<evidence type="ECO:0008006" key="4">
    <source>
        <dbReference type="Google" id="ProtNLM"/>
    </source>
</evidence>
<comment type="caution">
    <text evidence="2">The sequence shown here is derived from an EMBL/GenBank/DDBJ whole genome shotgun (WGS) entry which is preliminary data.</text>
</comment>
<evidence type="ECO:0000313" key="3">
    <source>
        <dbReference type="Proteomes" id="UP000887159"/>
    </source>
</evidence>
<sequence length="78" mass="8981">MEQRTGYSESNNVERHSYRGGGIMVWAEFFLGGHTVLHVIRGRFLTGVRNRDLNPIEHIWGYLGRHADIFSLNPTPRS</sequence>
<organism evidence="2 3">
    <name type="scientific">Trichonephila clavipes</name>
    <name type="common">Golden silk orbweaver</name>
    <name type="synonym">Nephila clavipes</name>
    <dbReference type="NCBI Taxonomy" id="2585209"/>
    <lineage>
        <taxon>Eukaryota</taxon>
        <taxon>Metazoa</taxon>
        <taxon>Ecdysozoa</taxon>
        <taxon>Arthropoda</taxon>
        <taxon>Chelicerata</taxon>
        <taxon>Arachnida</taxon>
        <taxon>Araneae</taxon>
        <taxon>Araneomorphae</taxon>
        <taxon>Entelegynae</taxon>
        <taxon>Araneoidea</taxon>
        <taxon>Nephilidae</taxon>
        <taxon>Trichonephila</taxon>
    </lineage>
</organism>
<dbReference type="Proteomes" id="UP000887159">
    <property type="component" value="Unassembled WGS sequence"/>
</dbReference>
<feature type="transmembrane region" description="Helical" evidence="1">
    <location>
        <begin position="20"/>
        <end position="40"/>
    </location>
</feature>
<keyword evidence="3" id="KW-1185">Reference proteome</keyword>
<evidence type="ECO:0000256" key="1">
    <source>
        <dbReference type="SAM" id="Phobius"/>
    </source>
</evidence>
<accession>A0A8X6VP42</accession>
<evidence type="ECO:0000313" key="2">
    <source>
        <dbReference type="EMBL" id="GFY15189.1"/>
    </source>
</evidence>
<proteinExistence type="predicted"/>
<keyword evidence="1" id="KW-0472">Membrane</keyword>
<dbReference type="EMBL" id="BMAU01021334">
    <property type="protein sequence ID" value="GFY15189.1"/>
    <property type="molecule type" value="Genomic_DNA"/>
</dbReference>
<name>A0A8X6VP42_TRICX</name>
<keyword evidence="1" id="KW-0812">Transmembrane</keyword>
<dbReference type="AlphaFoldDB" id="A0A8X6VP42"/>